<comment type="caution">
    <text evidence="1">The sequence shown here is derived from an EMBL/GenBank/DDBJ whole genome shotgun (WGS) entry which is preliminary data.</text>
</comment>
<organism evidence="1 2">
    <name type="scientific">Candidatus Berkelbacteria bacterium RIFOXYA2_FULL_43_10</name>
    <dbReference type="NCBI Taxonomy" id="1797472"/>
    <lineage>
        <taxon>Bacteria</taxon>
        <taxon>Candidatus Berkelbacteria</taxon>
    </lineage>
</organism>
<evidence type="ECO:0000313" key="2">
    <source>
        <dbReference type="Proteomes" id="UP000178583"/>
    </source>
</evidence>
<sequence length="73" mass="8084">MNQGSKKTIRKRFWSNEKLRPYLPLATWKLRIALAALVLVVVALVAGVFLFPKARAVGITKYAINAGGNWSAK</sequence>
<gene>
    <name evidence="1" type="ORF">A2215_04770</name>
</gene>
<dbReference type="EMBL" id="MEZY01000016">
    <property type="protein sequence ID" value="OGD65023.1"/>
    <property type="molecule type" value="Genomic_DNA"/>
</dbReference>
<protein>
    <submittedName>
        <fullName evidence="1">Uncharacterized protein</fullName>
    </submittedName>
</protein>
<reference evidence="1 2" key="1">
    <citation type="journal article" date="2016" name="Nat. Commun.">
        <title>Thousands of microbial genomes shed light on interconnected biogeochemical processes in an aquifer system.</title>
        <authorList>
            <person name="Anantharaman K."/>
            <person name="Brown C.T."/>
            <person name="Hug L.A."/>
            <person name="Sharon I."/>
            <person name="Castelle C.J."/>
            <person name="Probst A.J."/>
            <person name="Thomas B.C."/>
            <person name="Singh A."/>
            <person name="Wilkins M.J."/>
            <person name="Karaoz U."/>
            <person name="Brodie E.L."/>
            <person name="Williams K.H."/>
            <person name="Hubbard S.S."/>
            <person name="Banfield J.F."/>
        </authorList>
    </citation>
    <scope>NUCLEOTIDE SEQUENCE [LARGE SCALE GENOMIC DNA]</scope>
</reference>
<name>A0A1F5ECC7_9BACT</name>
<proteinExistence type="predicted"/>
<dbReference type="Proteomes" id="UP000178583">
    <property type="component" value="Unassembled WGS sequence"/>
</dbReference>
<accession>A0A1F5ECC7</accession>
<dbReference type="AlphaFoldDB" id="A0A1F5ECC7"/>
<evidence type="ECO:0000313" key="1">
    <source>
        <dbReference type="EMBL" id="OGD65023.1"/>
    </source>
</evidence>
<dbReference type="STRING" id="1797472.A2215_04770"/>